<dbReference type="PANTHER" id="PTHR34236">
    <property type="entry name" value="DIMETHYL SULFOXIDE REDUCTASE TRANSCRIPTIONAL ACTIVATOR"/>
    <property type="match status" value="1"/>
</dbReference>
<dbReference type="InterPro" id="IPR007050">
    <property type="entry name" value="HTH_bacterioopsin"/>
</dbReference>
<dbReference type="Proteomes" id="UP000075321">
    <property type="component" value="Unassembled WGS sequence"/>
</dbReference>
<dbReference type="Pfam" id="PF04967">
    <property type="entry name" value="HTH_10"/>
    <property type="match status" value="1"/>
</dbReference>
<feature type="domain" description="HTH bat-type" evidence="3">
    <location>
        <begin position="150"/>
        <end position="202"/>
    </location>
</feature>
<evidence type="ECO:0000313" key="4">
    <source>
        <dbReference type="EMBL" id="KYH27917.1"/>
    </source>
</evidence>
<dbReference type="PANTHER" id="PTHR34236:SF1">
    <property type="entry name" value="DIMETHYL SULFOXIDE REDUCTASE TRANSCRIPTIONAL ACTIVATOR"/>
    <property type="match status" value="1"/>
</dbReference>
<keyword evidence="1" id="KW-0805">Transcription regulation</keyword>
<dbReference type="PATRIC" id="fig|1008153.3.peg.592"/>
<evidence type="ECO:0000256" key="1">
    <source>
        <dbReference type="ARBA" id="ARBA00023015"/>
    </source>
</evidence>
<dbReference type="RefSeq" id="WP_066379274.1">
    <property type="nucleotide sequence ID" value="NZ_LTAZ01000001.1"/>
</dbReference>
<gene>
    <name evidence="4" type="ORF">HAPAU_05920</name>
</gene>
<organism evidence="4 5">
    <name type="scientific">Halalkalicoccus paucihalophilus</name>
    <dbReference type="NCBI Taxonomy" id="1008153"/>
    <lineage>
        <taxon>Archaea</taxon>
        <taxon>Methanobacteriati</taxon>
        <taxon>Methanobacteriota</taxon>
        <taxon>Stenosarchaea group</taxon>
        <taxon>Halobacteria</taxon>
        <taxon>Halobacteriales</taxon>
        <taxon>Halococcaceae</taxon>
        <taxon>Halalkalicoccus</taxon>
    </lineage>
</organism>
<keyword evidence="2" id="KW-0804">Transcription</keyword>
<dbReference type="EMBL" id="LTAZ01000001">
    <property type="protein sequence ID" value="KYH27917.1"/>
    <property type="molecule type" value="Genomic_DNA"/>
</dbReference>
<sequence>MPRAKLNVTLPNGLWVARLSREHPEVQFLVLAALPADGTGIGLVELRGPDLQAVVGAMAEAAAVISLESLQSADEKEIVRFETDEPLLLFAIQQSAIPLEPPVEIRDGVASLEVTAPRERLSTLGTQLGGFGMNFDVEYITQSIDTDDLLTDRQRRLVSAAIERGYYNTPRECSLSELAEAVGIAKSTASETLHRAEGAIIKRHMSTPSID</sequence>
<dbReference type="AlphaFoldDB" id="A0A151AKI8"/>
<keyword evidence="5" id="KW-1185">Reference proteome</keyword>
<accession>A0A151AKI8</accession>
<name>A0A151AKI8_9EURY</name>
<reference evidence="4 5" key="1">
    <citation type="submission" date="2016-02" db="EMBL/GenBank/DDBJ databases">
        <title>Genome sequence of Halalkalicoccus paucihalophilus DSM 24557.</title>
        <authorList>
            <person name="Poehlein A."/>
            <person name="Daniel R."/>
        </authorList>
    </citation>
    <scope>NUCLEOTIDE SEQUENCE [LARGE SCALE GENOMIC DNA]</scope>
    <source>
        <strain evidence="4 5">DSM 24557</strain>
    </source>
</reference>
<comment type="caution">
    <text evidence="4">The sequence shown here is derived from an EMBL/GenBank/DDBJ whole genome shotgun (WGS) entry which is preliminary data.</text>
</comment>
<dbReference type="OrthoDB" id="51502at2157"/>
<evidence type="ECO:0000259" key="3">
    <source>
        <dbReference type="Pfam" id="PF04967"/>
    </source>
</evidence>
<evidence type="ECO:0000256" key="2">
    <source>
        <dbReference type="ARBA" id="ARBA00023163"/>
    </source>
</evidence>
<evidence type="ECO:0000313" key="5">
    <source>
        <dbReference type="Proteomes" id="UP000075321"/>
    </source>
</evidence>
<proteinExistence type="predicted"/>
<protein>
    <submittedName>
        <fullName evidence="4">HTH DNA binding domain protein</fullName>
    </submittedName>
</protein>